<dbReference type="SUPFAM" id="SSF52304">
    <property type="entry name" value="Type II 3-dehydroquinate dehydratase"/>
    <property type="match status" value="1"/>
</dbReference>
<dbReference type="KEGG" id="acae:HYG86_15860"/>
<dbReference type="GO" id="GO:0009073">
    <property type="term" value="P:aromatic amino acid family biosynthetic process"/>
    <property type="evidence" value="ECO:0007669"/>
    <property type="project" value="UniProtKB-KW"/>
</dbReference>
<gene>
    <name evidence="8 12" type="primary">aroQ</name>
    <name evidence="12" type="ORF">HYG86_15860</name>
</gene>
<feature type="site" description="Transition state stabilizer" evidence="8 11">
    <location>
        <position position="17"/>
    </location>
</feature>
<evidence type="ECO:0000313" key="12">
    <source>
        <dbReference type="EMBL" id="QNO16140.1"/>
    </source>
</evidence>
<sequence length="147" mass="16455">MNMMVIHGPNLNLLGTRKPEIYGKKTLNEINSEILCYAKENNIKVEIFQSNSESEIIDLLHKSKEIFQSQGIVLNPAAYTHYSYAIADAVEAIEIPVVEVHLSNIHGREEFRRKSVIAPFAMGQVSGFGGHGYILAMDALLNKKRRG</sequence>
<keyword evidence="6 8" id="KW-0057">Aromatic amino acid biosynthesis</keyword>
<comment type="catalytic activity">
    <reaction evidence="1 8">
        <text>3-dehydroquinate = 3-dehydroshikimate + H2O</text>
        <dbReference type="Rhea" id="RHEA:21096"/>
        <dbReference type="ChEBI" id="CHEBI:15377"/>
        <dbReference type="ChEBI" id="CHEBI:16630"/>
        <dbReference type="ChEBI" id="CHEBI:32364"/>
        <dbReference type="EC" id="4.2.1.10"/>
    </reaction>
</comment>
<feature type="binding site" evidence="8 10">
    <location>
        <begin position="102"/>
        <end position="103"/>
    </location>
    <ligand>
        <name>substrate</name>
    </ligand>
</feature>
<comment type="pathway">
    <text evidence="2 8">Metabolic intermediate biosynthesis; chorismate biosynthesis; chorismate from D-erythrose 4-phosphate and phosphoenolpyruvate: step 3/7.</text>
</comment>
<dbReference type="UniPathway" id="UPA00053">
    <property type="reaction ID" value="UER00086"/>
</dbReference>
<name>A0A7G9WBS8_ALKCA</name>
<comment type="subunit">
    <text evidence="4 8">Homododecamer.</text>
</comment>
<dbReference type="NCBIfam" id="TIGR01088">
    <property type="entry name" value="aroQ"/>
    <property type="match status" value="1"/>
</dbReference>
<dbReference type="InterPro" id="IPR036441">
    <property type="entry name" value="DHquinase_II_sf"/>
</dbReference>
<comment type="similarity">
    <text evidence="3 8">Belongs to the type-II 3-dehydroquinase family.</text>
</comment>
<evidence type="ECO:0000256" key="9">
    <source>
        <dbReference type="PIRSR" id="PIRSR001399-1"/>
    </source>
</evidence>
<feature type="binding site" evidence="8 10">
    <location>
        <position position="112"/>
    </location>
    <ligand>
        <name>substrate</name>
    </ligand>
</feature>
<dbReference type="GO" id="GO:0008652">
    <property type="term" value="P:amino acid biosynthetic process"/>
    <property type="evidence" value="ECO:0007669"/>
    <property type="project" value="UniProtKB-KW"/>
</dbReference>
<evidence type="ECO:0000256" key="1">
    <source>
        <dbReference type="ARBA" id="ARBA00001864"/>
    </source>
</evidence>
<dbReference type="GO" id="GO:0003855">
    <property type="term" value="F:3-dehydroquinate dehydratase activity"/>
    <property type="evidence" value="ECO:0007669"/>
    <property type="project" value="UniProtKB-UniRule"/>
</dbReference>
<evidence type="ECO:0000313" key="13">
    <source>
        <dbReference type="Proteomes" id="UP000516160"/>
    </source>
</evidence>
<dbReference type="NCBIfam" id="NF003805">
    <property type="entry name" value="PRK05395.1-2"/>
    <property type="match status" value="1"/>
</dbReference>
<dbReference type="NCBIfam" id="NF003806">
    <property type="entry name" value="PRK05395.1-3"/>
    <property type="match status" value="1"/>
</dbReference>
<dbReference type="Gene3D" id="3.40.50.9100">
    <property type="entry name" value="Dehydroquinase, class II"/>
    <property type="match status" value="1"/>
</dbReference>
<dbReference type="PANTHER" id="PTHR21272:SF3">
    <property type="entry name" value="CATABOLIC 3-DEHYDROQUINASE"/>
    <property type="match status" value="1"/>
</dbReference>
<keyword evidence="7 8" id="KW-0456">Lyase</keyword>
<dbReference type="GO" id="GO:0009423">
    <property type="term" value="P:chorismate biosynthetic process"/>
    <property type="evidence" value="ECO:0007669"/>
    <property type="project" value="UniProtKB-UniRule"/>
</dbReference>
<evidence type="ECO:0000256" key="3">
    <source>
        <dbReference type="ARBA" id="ARBA00011037"/>
    </source>
</evidence>
<comment type="function">
    <text evidence="8">Catalyzes a trans-dehydration via an enolate intermediate.</text>
</comment>
<proteinExistence type="inferred from homology"/>
<dbReference type="CDD" id="cd00466">
    <property type="entry name" value="DHQase_II"/>
    <property type="match status" value="1"/>
</dbReference>
<feature type="binding site" evidence="8 10">
    <location>
        <position position="81"/>
    </location>
    <ligand>
        <name>substrate</name>
    </ligand>
</feature>
<evidence type="ECO:0000256" key="7">
    <source>
        <dbReference type="ARBA" id="ARBA00023239"/>
    </source>
</evidence>
<accession>A0A7G9WBS8</accession>
<dbReference type="HAMAP" id="MF_00169">
    <property type="entry name" value="AroQ"/>
    <property type="match status" value="1"/>
</dbReference>
<dbReference type="AlphaFoldDB" id="A0A7G9WBS8"/>
<feature type="binding site" evidence="8 10">
    <location>
        <position position="75"/>
    </location>
    <ligand>
        <name>substrate</name>
    </ligand>
</feature>
<evidence type="ECO:0000256" key="10">
    <source>
        <dbReference type="PIRSR" id="PIRSR001399-2"/>
    </source>
</evidence>
<evidence type="ECO:0000256" key="5">
    <source>
        <dbReference type="ARBA" id="ARBA00012060"/>
    </source>
</evidence>
<feature type="active site" description="Proton donor" evidence="8 9">
    <location>
        <position position="101"/>
    </location>
</feature>
<feature type="active site" description="Proton acceptor" evidence="8 9">
    <location>
        <position position="22"/>
    </location>
</feature>
<keyword evidence="8" id="KW-0028">Amino-acid biosynthesis</keyword>
<dbReference type="NCBIfam" id="NF003807">
    <property type="entry name" value="PRK05395.1-4"/>
    <property type="match status" value="1"/>
</dbReference>
<dbReference type="EMBL" id="CP058559">
    <property type="protein sequence ID" value="QNO16140.1"/>
    <property type="molecule type" value="Genomic_DNA"/>
</dbReference>
<evidence type="ECO:0000256" key="2">
    <source>
        <dbReference type="ARBA" id="ARBA00004902"/>
    </source>
</evidence>
<reference evidence="12 13" key="1">
    <citation type="submission" date="2020-07" db="EMBL/GenBank/DDBJ databases">
        <title>Alkalicella. sp. LB2 genome.</title>
        <authorList>
            <person name="Postec A."/>
            <person name="Quemeneur M."/>
        </authorList>
    </citation>
    <scope>NUCLEOTIDE SEQUENCE [LARGE SCALE GENOMIC DNA]</scope>
    <source>
        <strain evidence="12 13">LB2</strain>
    </source>
</reference>
<protein>
    <recommendedName>
        <fullName evidence="5 8">3-dehydroquinate dehydratase</fullName>
        <shortName evidence="8">3-dehydroquinase</shortName>
        <ecNumber evidence="5 8">4.2.1.10</ecNumber>
    </recommendedName>
    <alternativeName>
        <fullName evidence="8">Type II DHQase</fullName>
    </alternativeName>
</protein>
<dbReference type="InterPro" id="IPR001874">
    <property type="entry name" value="DHquinase_II"/>
</dbReference>
<dbReference type="RefSeq" id="WP_213166534.1">
    <property type="nucleotide sequence ID" value="NZ_CP058559.1"/>
</dbReference>
<dbReference type="EC" id="4.2.1.10" evidence="5 8"/>
<dbReference type="PANTHER" id="PTHR21272">
    <property type="entry name" value="CATABOLIC 3-DEHYDROQUINASE"/>
    <property type="match status" value="1"/>
</dbReference>
<dbReference type="Pfam" id="PF01220">
    <property type="entry name" value="DHquinase_II"/>
    <property type="match status" value="1"/>
</dbReference>
<evidence type="ECO:0000256" key="6">
    <source>
        <dbReference type="ARBA" id="ARBA00023141"/>
    </source>
</evidence>
<feature type="binding site" evidence="8 10">
    <location>
        <position position="88"/>
    </location>
    <ligand>
        <name>substrate</name>
    </ligand>
</feature>
<organism evidence="12 13">
    <name type="scientific">Alkalicella caledoniensis</name>
    <dbReference type="NCBI Taxonomy" id="2731377"/>
    <lineage>
        <taxon>Bacteria</taxon>
        <taxon>Bacillati</taxon>
        <taxon>Bacillota</taxon>
        <taxon>Clostridia</taxon>
        <taxon>Eubacteriales</taxon>
        <taxon>Proteinivoracaceae</taxon>
        <taxon>Alkalicella</taxon>
    </lineage>
</organism>
<evidence type="ECO:0000256" key="11">
    <source>
        <dbReference type="PIRSR" id="PIRSR001399-3"/>
    </source>
</evidence>
<dbReference type="GO" id="GO:0019631">
    <property type="term" value="P:quinate catabolic process"/>
    <property type="evidence" value="ECO:0007669"/>
    <property type="project" value="TreeGrafter"/>
</dbReference>
<evidence type="ECO:0000256" key="4">
    <source>
        <dbReference type="ARBA" id="ARBA00011193"/>
    </source>
</evidence>
<evidence type="ECO:0000256" key="8">
    <source>
        <dbReference type="HAMAP-Rule" id="MF_00169"/>
    </source>
</evidence>
<keyword evidence="13" id="KW-1185">Reference proteome</keyword>
<dbReference type="Proteomes" id="UP000516160">
    <property type="component" value="Chromosome"/>
</dbReference>
<dbReference type="PIRSF" id="PIRSF001399">
    <property type="entry name" value="DHquinase_II"/>
    <property type="match status" value="1"/>
</dbReference>